<evidence type="ECO:0000259" key="3">
    <source>
        <dbReference type="SMART" id="SM00062"/>
    </source>
</evidence>
<dbReference type="Gene3D" id="3.40.190.10">
    <property type="entry name" value="Periplasmic binding protein-like II"/>
    <property type="match status" value="2"/>
</dbReference>
<evidence type="ECO:0000313" key="5">
    <source>
        <dbReference type="Proteomes" id="UP000600171"/>
    </source>
</evidence>
<dbReference type="AlphaFoldDB" id="A0A917MUD4"/>
<evidence type="ECO:0000313" key="4">
    <source>
        <dbReference type="EMBL" id="GGH64672.1"/>
    </source>
</evidence>
<sequence>MNMSSSMTRRSAFALTGALSLAGVLAACSPSSSSSSSEDKLQAIKDAGTIRIGMEGTFRPWGYHDEKTNELVGMEKEIGDLIAADLGVEAEYIETQWDSLIAGVDSDRYDIVINNVAPTEERQQKYDFSTTYVASKGKVAVKKDSELQKVEDIAGHTAASSETSNFRTLLEGQGATIVTVTGFDEAIEQVLSGRVDCCGNDAVTFAAYDQEHPNADYRLLEGELGDASESAILMPKGQDALKNAINDSLKKHTDNGDLKAIYEKYVGMDLTPKA</sequence>
<evidence type="ECO:0000256" key="2">
    <source>
        <dbReference type="SAM" id="SignalP"/>
    </source>
</evidence>
<dbReference type="RefSeq" id="WP_229723155.1">
    <property type="nucleotide sequence ID" value="NZ_BMDC01000003.1"/>
</dbReference>
<dbReference type="Proteomes" id="UP000600171">
    <property type="component" value="Unassembled WGS sequence"/>
</dbReference>
<organism evidence="4 5">
    <name type="scientific">Rothia aerolata</name>
    <dbReference type="NCBI Taxonomy" id="1812262"/>
    <lineage>
        <taxon>Bacteria</taxon>
        <taxon>Bacillati</taxon>
        <taxon>Actinomycetota</taxon>
        <taxon>Actinomycetes</taxon>
        <taxon>Micrococcales</taxon>
        <taxon>Micrococcaceae</taxon>
        <taxon>Rothia</taxon>
    </lineage>
</organism>
<protein>
    <submittedName>
        <fullName evidence="4">Amino acid ABC transporter substrate-binding protein</fullName>
    </submittedName>
</protein>
<feature type="chain" id="PRO_5037893038" evidence="2">
    <location>
        <begin position="27"/>
        <end position="274"/>
    </location>
</feature>
<dbReference type="PANTHER" id="PTHR35936">
    <property type="entry name" value="MEMBRANE-BOUND LYTIC MUREIN TRANSGLYCOSYLASE F"/>
    <property type="match status" value="1"/>
</dbReference>
<feature type="signal peptide" evidence="2">
    <location>
        <begin position="1"/>
        <end position="26"/>
    </location>
</feature>
<accession>A0A917MUD4</accession>
<dbReference type="InterPro" id="IPR001638">
    <property type="entry name" value="Solute-binding_3/MltF_N"/>
</dbReference>
<gene>
    <name evidence="4" type="ORF">GCM10007359_17160</name>
</gene>
<keyword evidence="1 2" id="KW-0732">Signal</keyword>
<reference evidence="4 5" key="1">
    <citation type="journal article" date="2014" name="Int. J. Syst. Evol. Microbiol.">
        <title>Complete genome sequence of Corynebacterium casei LMG S-19264T (=DSM 44701T), isolated from a smear-ripened cheese.</title>
        <authorList>
            <consortium name="US DOE Joint Genome Institute (JGI-PGF)"/>
            <person name="Walter F."/>
            <person name="Albersmeier A."/>
            <person name="Kalinowski J."/>
            <person name="Ruckert C."/>
        </authorList>
    </citation>
    <scope>NUCLEOTIDE SEQUENCE [LARGE SCALE GENOMIC DNA]</scope>
    <source>
        <strain evidence="4 5">CCM 8669</strain>
    </source>
</reference>
<feature type="domain" description="Solute-binding protein family 3/N-terminal" evidence="3">
    <location>
        <begin position="49"/>
        <end position="269"/>
    </location>
</feature>
<dbReference type="SUPFAM" id="SSF53850">
    <property type="entry name" value="Periplasmic binding protein-like II"/>
    <property type="match status" value="1"/>
</dbReference>
<dbReference type="PROSITE" id="PS51318">
    <property type="entry name" value="TAT"/>
    <property type="match status" value="1"/>
</dbReference>
<keyword evidence="5" id="KW-1185">Reference proteome</keyword>
<dbReference type="EMBL" id="BMDC01000003">
    <property type="protein sequence ID" value="GGH64672.1"/>
    <property type="molecule type" value="Genomic_DNA"/>
</dbReference>
<name>A0A917MUD4_9MICC</name>
<dbReference type="InterPro" id="IPR006311">
    <property type="entry name" value="TAT_signal"/>
</dbReference>
<dbReference type="PANTHER" id="PTHR35936:SF19">
    <property type="entry name" value="AMINO-ACID-BINDING PROTEIN YXEM-RELATED"/>
    <property type="match status" value="1"/>
</dbReference>
<dbReference type="SMART" id="SM00062">
    <property type="entry name" value="PBPb"/>
    <property type="match status" value="1"/>
</dbReference>
<dbReference type="Pfam" id="PF00497">
    <property type="entry name" value="SBP_bac_3"/>
    <property type="match status" value="1"/>
</dbReference>
<comment type="caution">
    <text evidence="4">The sequence shown here is derived from an EMBL/GenBank/DDBJ whole genome shotgun (WGS) entry which is preliminary data.</text>
</comment>
<proteinExistence type="predicted"/>
<evidence type="ECO:0000256" key="1">
    <source>
        <dbReference type="ARBA" id="ARBA00022729"/>
    </source>
</evidence>